<evidence type="ECO:0000313" key="2">
    <source>
        <dbReference type="Proteomes" id="UP000688947"/>
    </source>
</evidence>
<feature type="non-terminal residue" evidence="1">
    <location>
        <position position="1"/>
    </location>
</feature>
<dbReference type="OrthoDB" id="91193at2759"/>
<comment type="caution">
    <text evidence="1">The sequence shown here is derived from an EMBL/GenBank/DDBJ whole genome shotgun (WGS) entry which is preliminary data.</text>
</comment>
<organism evidence="1 2">
    <name type="scientific">Phytophthora cactorum</name>
    <dbReference type="NCBI Taxonomy" id="29920"/>
    <lineage>
        <taxon>Eukaryota</taxon>
        <taxon>Sar</taxon>
        <taxon>Stramenopiles</taxon>
        <taxon>Oomycota</taxon>
        <taxon>Peronosporomycetes</taxon>
        <taxon>Peronosporales</taxon>
        <taxon>Peronosporaceae</taxon>
        <taxon>Phytophthora</taxon>
    </lineage>
</organism>
<gene>
    <name evidence="1" type="ORF">JG687_00016379</name>
</gene>
<evidence type="ECO:0000313" key="1">
    <source>
        <dbReference type="EMBL" id="KAG6947011.1"/>
    </source>
</evidence>
<dbReference type="PANTHER" id="PTHR40866:SF1">
    <property type="entry name" value="BED-TYPE DOMAIN-CONTAINING PROTEIN"/>
    <property type="match status" value="1"/>
</dbReference>
<name>A0A8T1TUB1_9STRA</name>
<protein>
    <submittedName>
        <fullName evidence="1">Uncharacterized protein</fullName>
    </submittedName>
</protein>
<proteinExistence type="predicted"/>
<dbReference type="EMBL" id="JAENGZ010001638">
    <property type="protein sequence ID" value="KAG6947011.1"/>
    <property type="molecule type" value="Genomic_DNA"/>
</dbReference>
<dbReference type="AlphaFoldDB" id="A0A8T1TUB1"/>
<accession>A0A8T1TUB1</accession>
<sequence length="59" mass="6735">CDLAREVPPTSNTVERLLSQCKLVLTPRRACMLLANFEMLAFLRANRDLWDATLLVDTE</sequence>
<reference evidence="1" key="1">
    <citation type="submission" date="2021-01" db="EMBL/GenBank/DDBJ databases">
        <title>Phytophthora aleatoria, a newly-described species from Pinus radiata is distinct from Phytophthora cactorum isolates based on comparative genomics.</title>
        <authorList>
            <person name="Mcdougal R."/>
            <person name="Panda P."/>
            <person name="Williams N."/>
            <person name="Studholme D.J."/>
        </authorList>
    </citation>
    <scope>NUCLEOTIDE SEQUENCE</scope>
    <source>
        <strain evidence="1">NZFS 3830</strain>
    </source>
</reference>
<dbReference type="PANTHER" id="PTHR40866">
    <property type="entry name" value="BED-TYPE DOMAIN-CONTAINING PROTEIN"/>
    <property type="match status" value="1"/>
</dbReference>
<dbReference type="VEuPathDB" id="FungiDB:PC110_g16106"/>
<dbReference type="Proteomes" id="UP000688947">
    <property type="component" value="Unassembled WGS sequence"/>
</dbReference>